<reference evidence="1" key="2">
    <citation type="journal article" date="2015" name="Data Brief">
        <title>Shoot transcriptome of the giant reed, Arundo donax.</title>
        <authorList>
            <person name="Barrero R.A."/>
            <person name="Guerrero F.D."/>
            <person name="Moolhuijzen P."/>
            <person name="Goolsby J.A."/>
            <person name="Tidwell J."/>
            <person name="Bellgard S.E."/>
            <person name="Bellgard M.I."/>
        </authorList>
    </citation>
    <scope>NUCLEOTIDE SEQUENCE</scope>
    <source>
        <tissue evidence="1">Shoot tissue taken approximately 20 cm above the soil surface</tissue>
    </source>
</reference>
<protein>
    <submittedName>
        <fullName evidence="1">Uncharacterized protein</fullName>
    </submittedName>
</protein>
<name>A0A0A9CL33_ARUDO</name>
<dbReference type="AlphaFoldDB" id="A0A0A9CL33"/>
<organism evidence="1">
    <name type="scientific">Arundo donax</name>
    <name type="common">Giant reed</name>
    <name type="synonym">Donax arundinaceus</name>
    <dbReference type="NCBI Taxonomy" id="35708"/>
    <lineage>
        <taxon>Eukaryota</taxon>
        <taxon>Viridiplantae</taxon>
        <taxon>Streptophyta</taxon>
        <taxon>Embryophyta</taxon>
        <taxon>Tracheophyta</taxon>
        <taxon>Spermatophyta</taxon>
        <taxon>Magnoliopsida</taxon>
        <taxon>Liliopsida</taxon>
        <taxon>Poales</taxon>
        <taxon>Poaceae</taxon>
        <taxon>PACMAD clade</taxon>
        <taxon>Arundinoideae</taxon>
        <taxon>Arundineae</taxon>
        <taxon>Arundo</taxon>
    </lineage>
</organism>
<proteinExistence type="predicted"/>
<reference evidence="1" key="1">
    <citation type="submission" date="2014-09" db="EMBL/GenBank/DDBJ databases">
        <authorList>
            <person name="Magalhaes I.L.F."/>
            <person name="Oliveira U."/>
            <person name="Santos F.R."/>
            <person name="Vidigal T.H.D.A."/>
            <person name="Brescovit A.D."/>
            <person name="Santos A.J."/>
        </authorList>
    </citation>
    <scope>NUCLEOTIDE SEQUENCE</scope>
    <source>
        <tissue evidence="1">Shoot tissue taken approximately 20 cm above the soil surface</tissue>
    </source>
</reference>
<evidence type="ECO:0000313" key="1">
    <source>
        <dbReference type="EMBL" id="JAD72227.1"/>
    </source>
</evidence>
<dbReference type="EMBL" id="GBRH01225668">
    <property type="protein sequence ID" value="JAD72227.1"/>
    <property type="molecule type" value="Transcribed_RNA"/>
</dbReference>
<sequence length="75" mass="8457">MRPKNKVIPATLDNHGIHLFFVSKHFGISTFPYIPKNGGDDRASIFCSCLVKFIYLSPQVFYACSICWIKAKGMS</sequence>
<accession>A0A0A9CL33</accession>